<dbReference type="AlphaFoldDB" id="A0AAN8UUC2"/>
<organism evidence="1 2">
    <name type="scientific">Dillenia turbinata</name>
    <dbReference type="NCBI Taxonomy" id="194707"/>
    <lineage>
        <taxon>Eukaryota</taxon>
        <taxon>Viridiplantae</taxon>
        <taxon>Streptophyta</taxon>
        <taxon>Embryophyta</taxon>
        <taxon>Tracheophyta</taxon>
        <taxon>Spermatophyta</taxon>
        <taxon>Magnoliopsida</taxon>
        <taxon>eudicotyledons</taxon>
        <taxon>Gunneridae</taxon>
        <taxon>Pentapetalae</taxon>
        <taxon>Dilleniales</taxon>
        <taxon>Dilleniaceae</taxon>
        <taxon>Dillenia</taxon>
    </lineage>
</organism>
<dbReference type="EMBL" id="JBAMMX010000023">
    <property type="protein sequence ID" value="KAK6917756.1"/>
    <property type="molecule type" value="Genomic_DNA"/>
</dbReference>
<reference evidence="1 2" key="1">
    <citation type="submission" date="2023-12" db="EMBL/GenBank/DDBJ databases">
        <title>A high-quality genome assembly for Dillenia turbinata (Dilleniales).</title>
        <authorList>
            <person name="Chanderbali A."/>
        </authorList>
    </citation>
    <scope>NUCLEOTIDE SEQUENCE [LARGE SCALE GENOMIC DNA]</scope>
    <source>
        <strain evidence="1">LSX21</strain>
        <tissue evidence="1">Leaf</tissue>
    </source>
</reference>
<keyword evidence="2" id="KW-1185">Reference proteome</keyword>
<sequence length="67" mass="7328">MALAMDHRTMPSMLAYFLISFSVLSPQAIGTLSNFMGVAVFSVSSYVLVYNSDRNVETKSATNFSNP</sequence>
<comment type="caution">
    <text evidence="1">The sequence shown here is derived from an EMBL/GenBank/DDBJ whole genome shotgun (WGS) entry which is preliminary data.</text>
</comment>
<evidence type="ECO:0000313" key="2">
    <source>
        <dbReference type="Proteomes" id="UP001370490"/>
    </source>
</evidence>
<protein>
    <submittedName>
        <fullName evidence="1">Uncharacterized protein</fullName>
    </submittedName>
</protein>
<gene>
    <name evidence="1" type="ORF">RJ641_018507</name>
</gene>
<proteinExistence type="predicted"/>
<dbReference type="Proteomes" id="UP001370490">
    <property type="component" value="Unassembled WGS sequence"/>
</dbReference>
<accession>A0AAN8UUC2</accession>
<evidence type="ECO:0000313" key="1">
    <source>
        <dbReference type="EMBL" id="KAK6917756.1"/>
    </source>
</evidence>
<name>A0AAN8UUC2_9MAGN</name>